<reference evidence="9 11" key="1">
    <citation type="submission" date="2011-10" db="EMBL/GenBank/DDBJ databases">
        <title>Metabolic and evolutionary patterns in the extreme acidophile Ferroplasma acidiphilum.</title>
        <authorList>
            <person name="Golyshina O.V."/>
            <person name="Kozyavkin S.A."/>
            <person name="Tatusov R.L."/>
            <person name="Slesarev A.I."/>
            <person name="Golyshin P.N."/>
        </authorList>
    </citation>
    <scope>NUCLEOTIDE SEQUENCE [LARGE SCALE GENOMIC DNA]</scope>
    <source>
        <strain evidence="9">Berkeley</strain>
        <strain evidence="11">Y</strain>
    </source>
</reference>
<dbReference type="InterPro" id="IPR006264">
    <property type="entry name" value="EPSP_synthase"/>
</dbReference>
<evidence type="ECO:0000256" key="5">
    <source>
        <dbReference type="ARBA" id="ARBA00023141"/>
    </source>
</evidence>
<evidence type="ECO:0000313" key="10">
    <source>
        <dbReference type="EMBL" id="NOL59537.1"/>
    </source>
</evidence>
<feature type="binding site" evidence="7">
    <location>
        <position position="25"/>
    </location>
    <ligand>
        <name>3-phosphoshikimate</name>
        <dbReference type="ChEBI" id="CHEBI:145989"/>
    </ligand>
</feature>
<comment type="catalytic activity">
    <reaction evidence="6">
        <text>3-phosphoshikimate + phosphoenolpyruvate = 5-O-(1-carboxyvinyl)-3-phosphoshikimate + phosphate</text>
        <dbReference type="Rhea" id="RHEA:21256"/>
        <dbReference type="ChEBI" id="CHEBI:43474"/>
        <dbReference type="ChEBI" id="CHEBI:57701"/>
        <dbReference type="ChEBI" id="CHEBI:58702"/>
        <dbReference type="ChEBI" id="CHEBI:145989"/>
        <dbReference type="EC" id="2.5.1.19"/>
    </reaction>
    <physiologicalReaction direction="left-to-right" evidence="6">
        <dbReference type="Rhea" id="RHEA:21257"/>
    </physiologicalReaction>
</comment>
<gene>
    <name evidence="7" type="primary">aroA</name>
    <name evidence="9" type="ORF">FAD_1609</name>
    <name evidence="10" type="ORF">HLB00_01630</name>
</gene>
<dbReference type="Pfam" id="PF00275">
    <property type="entry name" value="EPSP_synthase"/>
    <property type="match status" value="1"/>
</dbReference>
<feature type="active site" description="Proton acceptor" evidence="7">
    <location>
        <position position="297"/>
    </location>
</feature>
<feature type="binding site" evidence="7">
    <location>
        <position position="158"/>
    </location>
    <ligand>
        <name>3-phosphoshikimate</name>
        <dbReference type="ChEBI" id="CHEBI:145989"/>
    </ligand>
</feature>
<dbReference type="EC" id="2.5.1.19" evidence="7"/>
<dbReference type="GO" id="GO:0009423">
    <property type="term" value="P:chorismate biosynthetic process"/>
    <property type="evidence" value="ECO:0007669"/>
    <property type="project" value="UniProtKB-UniRule"/>
</dbReference>
<feature type="binding site" evidence="7">
    <location>
        <position position="328"/>
    </location>
    <ligand>
        <name>phosphoenolpyruvate</name>
        <dbReference type="ChEBI" id="CHEBI:58702"/>
    </ligand>
</feature>
<evidence type="ECO:0000313" key="11">
    <source>
        <dbReference type="Proteomes" id="UP000192050"/>
    </source>
</evidence>
<sequence length="423" mass="46469">MNVKIKNGTISGTIYAPSSKSYTQRYVLYSAFSNKPVKIKNVSFSEDEMVSLKIAESCNATINYNRKDIEIKPDFKCPDSIYVGESGTSYRLSIGLLVARKCKTTIKGEQQLAGRPVEPLIKALSDAGTNFKKHKDGFYMVDGRNSASTGVSIDGGTSSQFVSAMLYYYSILGEGNFTVSNMVSANYVNITINCLRNFGITVHNNGNNYSIENGDYAVKEIGIEGDYSSASYFIVLGIFTGNIKIKNLGIDSLQPDRQIIELLNNATECIKIGGNELTVDKANFIKGIIVDASATPDIAPVISVIGIFSTEGVKIYNYQRLKTKESDRWKGIIEMCRAFGATVSVCENFIEIKKGILKDPESIKFTDHRMIMSAIIAGVIAGSHTEFKNAEKINKSYPEFLVDLKRLGLEIYSDLNLSGDAVI</sequence>
<feature type="binding site" evidence="7">
    <location>
        <position position="395"/>
    </location>
    <ligand>
        <name>phosphoenolpyruvate</name>
        <dbReference type="ChEBI" id="CHEBI:58702"/>
    </ligand>
</feature>
<feature type="domain" description="Enolpyruvate transferase" evidence="8">
    <location>
        <begin position="8"/>
        <end position="401"/>
    </location>
</feature>
<dbReference type="Gene3D" id="3.65.10.10">
    <property type="entry name" value="Enolpyruvate transferase domain"/>
    <property type="match status" value="2"/>
</dbReference>
<reference evidence="10 12" key="2">
    <citation type="submission" date="2020-05" db="EMBL/GenBank/DDBJ databases">
        <authorList>
            <person name="Zhang R."/>
        </authorList>
    </citation>
    <scope>NUCLEOTIDE SEQUENCE [LARGE SCALE GENOMIC DNA]</scope>
    <source>
        <strain evidence="10 12">DSM 28986</strain>
    </source>
</reference>
<evidence type="ECO:0000256" key="1">
    <source>
        <dbReference type="ARBA" id="ARBA00004811"/>
    </source>
</evidence>
<protein>
    <recommendedName>
        <fullName evidence="7">3-phosphoshikimate 1-carboxyvinyltransferase</fullName>
        <ecNumber evidence="7">2.5.1.19</ecNumber>
    </recommendedName>
    <alternativeName>
        <fullName evidence="7">5-enolpyruvylshikimate-3-phosphate synthase</fullName>
        <shortName evidence="7">EPSP synthase</shortName>
        <shortName evidence="7">EPSPS</shortName>
    </alternativeName>
</protein>
<comment type="pathway">
    <text evidence="1">Metabolic intermediate biosynthesis; chorismate biosynthesis; chorismate from D-erythrose 4-phosphate and phosphoenolpyruvate: step 6/7.</text>
</comment>
<feature type="binding site" evidence="7">
    <location>
        <position position="87"/>
    </location>
    <ligand>
        <name>phosphoenolpyruvate</name>
        <dbReference type="ChEBI" id="CHEBI:58702"/>
    </ligand>
</feature>
<evidence type="ECO:0000256" key="6">
    <source>
        <dbReference type="ARBA" id="ARBA00044633"/>
    </source>
</evidence>
<evidence type="ECO:0000313" key="12">
    <source>
        <dbReference type="Proteomes" id="UP000546917"/>
    </source>
</evidence>
<evidence type="ECO:0000259" key="8">
    <source>
        <dbReference type="Pfam" id="PF00275"/>
    </source>
</evidence>
<feature type="binding site" evidence="7">
    <location>
        <position position="184"/>
    </location>
    <ligand>
        <name>3-phosphoshikimate</name>
        <dbReference type="ChEBI" id="CHEBI:145989"/>
    </ligand>
</feature>
<dbReference type="GO" id="GO:0008652">
    <property type="term" value="P:amino acid biosynthetic process"/>
    <property type="evidence" value="ECO:0007669"/>
    <property type="project" value="UniProtKB-KW"/>
</dbReference>
<feature type="binding site" evidence="7">
    <location>
        <position position="115"/>
    </location>
    <ligand>
        <name>phosphoenolpyruvate</name>
        <dbReference type="ChEBI" id="CHEBI:58702"/>
    </ligand>
</feature>
<dbReference type="Proteomes" id="UP000192050">
    <property type="component" value="Chromosome"/>
</dbReference>
<dbReference type="PANTHER" id="PTHR21090:SF5">
    <property type="entry name" value="PENTAFUNCTIONAL AROM POLYPEPTIDE"/>
    <property type="match status" value="1"/>
</dbReference>
<keyword evidence="11" id="KW-1185">Reference proteome</keyword>
<dbReference type="GO" id="GO:0003866">
    <property type="term" value="F:3-phosphoshikimate 1-carboxyvinyltransferase activity"/>
    <property type="evidence" value="ECO:0007669"/>
    <property type="project" value="UniProtKB-UniRule"/>
</dbReference>
<dbReference type="GO" id="GO:0005737">
    <property type="term" value="C:cytoplasm"/>
    <property type="evidence" value="ECO:0007669"/>
    <property type="project" value="UniProtKB-SubCell"/>
</dbReference>
<proteinExistence type="inferred from homology"/>
<name>A0A1V0N5S6_9ARCH</name>
<dbReference type="STRING" id="74969.FAD_1609"/>
<feature type="binding site" evidence="7">
    <location>
        <position position="20"/>
    </location>
    <ligand>
        <name>phosphoenolpyruvate</name>
        <dbReference type="ChEBI" id="CHEBI:58702"/>
    </ligand>
</feature>
<feature type="binding site" evidence="7">
    <location>
        <position position="369"/>
    </location>
    <ligand>
        <name>phosphoenolpyruvate</name>
        <dbReference type="ChEBI" id="CHEBI:58702"/>
    </ligand>
</feature>
<keyword evidence="5 7" id="KW-0057">Aromatic amino acid biosynthesis</keyword>
<evidence type="ECO:0000256" key="4">
    <source>
        <dbReference type="ARBA" id="ARBA00022679"/>
    </source>
</evidence>
<dbReference type="GeneID" id="31677099"/>
<feature type="binding site" evidence="7">
    <location>
        <position position="159"/>
    </location>
    <ligand>
        <name>3-phosphoshikimate</name>
        <dbReference type="ChEBI" id="CHEBI:145989"/>
    </ligand>
</feature>
<accession>A0A1V0N5S6</accession>
<dbReference type="PIRSF" id="PIRSF000505">
    <property type="entry name" value="EPSPS"/>
    <property type="match status" value="1"/>
</dbReference>
<keyword evidence="7" id="KW-0963">Cytoplasm</keyword>
<dbReference type="SUPFAM" id="SSF55205">
    <property type="entry name" value="EPT/RTPC-like"/>
    <property type="match status" value="1"/>
</dbReference>
<comment type="caution">
    <text evidence="7">Lacks conserved residue(s) required for the propagation of feature annotation.</text>
</comment>
<comment type="function">
    <text evidence="7">Catalyzes the transfer of the enolpyruvyl moiety of phosphoenolpyruvate (PEP) to the 5-hydroxyl of shikimate-3-phosphate (S3P) to produce enolpyruvyl shikimate-3-phosphate and inorganic phosphate.</text>
</comment>
<dbReference type="OrthoDB" id="43788at2157"/>
<comment type="subcellular location">
    <subcellularLocation>
        <location evidence="7">Cytoplasm</location>
    </subcellularLocation>
</comment>
<evidence type="ECO:0000256" key="2">
    <source>
        <dbReference type="ARBA" id="ARBA00009948"/>
    </source>
</evidence>
<dbReference type="InterPro" id="IPR036968">
    <property type="entry name" value="Enolpyruvate_Tfrase_sf"/>
</dbReference>
<dbReference type="KEGG" id="fai:FAD_1609"/>
<feature type="binding site" evidence="7">
    <location>
        <position position="297"/>
    </location>
    <ligand>
        <name>3-phosphoshikimate</name>
        <dbReference type="ChEBI" id="CHEBI:145989"/>
    </ligand>
</feature>
<evidence type="ECO:0000313" key="9">
    <source>
        <dbReference type="EMBL" id="ARD85454.1"/>
    </source>
</evidence>
<organism evidence="9 11">
    <name type="scientific">Ferroplasma acidiphilum</name>
    <dbReference type="NCBI Taxonomy" id="74969"/>
    <lineage>
        <taxon>Archaea</taxon>
        <taxon>Methanobacteriati</taxon>
        <taxon>Thermoplasmatota</taxon>
        <taxon>Thermoplasmata</taxon>
        <taxon>Thermoplasmatales</taxon>
        <taxon>Ferroplasmaceae</taxon>
        <taxon>Ferroplasma</taxon>
    </lineage>
</organism>
<dbReference type="EMBL" id="JABGBP010000043">
    <property type="protein sequence ID" value="NOL59537.1"/>
    <property type="molecule type" value="Genomic_DNA"/>
</dbReference>
<dbReference type="EMBL" id="CP015363">
    <property type="protein sequence ID" value="ARD85454.1"/>
    <property type="molecule type" value="Genomic_DNA"/>
</dbReference>
<dbReference type="GeneID" id="16024875"/>
<dbReference type="Proteomes" id="UP000546917">
    <property type="component" value="Unassembled WGS sequence"/>
</dbReference>
<dbReference type="InterPro" id="IPR001986">
    <property type="entry name" value="Enolpyruvate_Tfrase_dom"/>
</dbReference>
<dbReference type="AlphaFoldDB" id="A0A1V0N5S6"/>
<dbReference type="InterPro" id="IPR013792">
    <property type="entry name" value="RNA3'P_cycl/enolpyr_Trfase_a/b"/>
</dbReference>
<feature type="binding site" evidence="7">
    <location>
        <position position="21"/>
    </location>
    <ligand>
        <name>3-phosphoshikimate</name>
        <dbReference type="ChEBI" id="CHEBI:145989"/>
    </ligand>
</feature>
<feature type="binding site" evidence="7">
    <location>
        <position position="160"/>
    </location>
    <ligand>
        <name>phosphoenolpyruvate</name>
        <dbReference type="ChEBI" id="CHEBI:58702"/>
    </ligand>
</feature>
<feature type="binding site" evidence="7">
    <location>
        <position position="324"/>
    </location>
    <ligand>
        <name>3-phosphoshikimate</name>
        <dbReference type="ChEBI" id="CHEBI:145989"/>
    </ligand>
</feature>
<dbReference type="RefSeq" id="WP_009886742.1">
    <property type="nucleotide sequence ID" value="NZ_CP015363.1"/>
</dbReference>
<dbReference type="UniPathway" id="UPA00053">
    <property type="reaction ID" value="UER00089"/>
</dbReference>
<keyword evidence="3 7" id="KW-0028">Amino-acid biosynthesis</keyword>
<comment type="similarity">
    <text evidence="2 7">Belongs to the EPSP synthase family.</text>
</comment>
<dbReference type="GO" id="GO:0009073">
    <property type="term" value="P:aromatic amino acid family biosynthetic process"/>
    <property type="evidence" value="ECO:0007669"/>
    <property type="project" value="UniProtKB-KW"/>
</dbReference>
<feature type="binding site" evidence="7">
    <location>
        <position position="160"/>
    </location>
    <ligand>
        <name>3-phosphoshikimate</name>
        <dbReference type="ChEBI" id="CHEBI:145989"/>
    </ligand>
</feature>
<comment type="subunit">
    <text evidence="7">Monomer.</text>
</comment>
<feature type="binding site" evidence="7">
    <location>
        <position position="20"/>
    </location>
    <ligand>
        <name>3-phosphoshikimate</name>
        <dbReference type="ChEBI" id="CHEBI:145989"/>
    </ligand>
</feature>
<dbReference type="PANTHER" id="PTHR21090">
    <property type="entry name" value="AROM/DEHYDROQUINATE SYNTHASE"/>
    <property type="match status" value="1"/>
</dbReference>
<dbReference type="CDD" id="cd01556">
    <property type="entry name" value="EPSP_synthase"/>
    <property type="match status" value="1"/>
</dbReference>
<evidence type="ECO:0000256" key="3">
    <source>
        <dbReference type="ARBA" id="ARBA00022605"/>
    </source>
</evidence>
<keyword evidence="4 7" id="KW-0808">Transferase</keyword>
<dbReference type="HAMAP" id="MF_00210">
    <property type="entry name" value="EPSP_synth"/>
    <property type="match status" value="1"/>
</dbReference>
<evidence type="ECO:0000256" key="7">
    <source>
        <dbReference type="HAMAP-Rule" id="MF_00210"/>
    </source>
</evidence>